<proteinExistence type="predicted"/>
<keyword evidence="3" id="KW-1185">Reference proteome</keyword>
<keyword evidence="1" id="KW-1133">Transmembrane helix</keyword>
<dbReference type="Proteomes" id="UP000009135">
    <property type="component" value="Chromosome"/>
</dbReference>
<keyword evidence="2" id="KW-0378">Hydrolase</keyword>
<dbReference type="GO" id="GO:0009035">
    <property type="term" value="F:type I site-specific deoxyribonuclease activity"/>
    <property type="evidence" value="ECO:0007669"/>
    <property type="project" value="UniProtKB-EC"/>
</dbReference>
<dbReference type="KEGG" id="mhe:MHC_02770"/>
<organism evidence="2 3">
    <name type="scientific">Mycoplasma haemocanis (strain Illinois)</name>
    <dbReference type="NCBI Taxonomy" id="1111676"/>
    <lineage>
        <taxon>Bacteria</taxon>
        <taxon>Bacillati</taxon>
        <taxon>Mycoplasmatota</taxon>
        <taxon>Mollicutes</taxon>
        <taxon>Mycoplasmataceae</taxon>
        <taxon>Mycoplasma</taxon>
    </lineage>
</organism>
<dbReference type="AlphaFoldDB" id="H6N6Z4"/>
<gene>
    <name evidence="2" type="ordered locus">MHC_02770</name>
</gene>
<dbReference type="OrthoDB" id="396674at2"/>
<dbReference type="SUPFAM" id="SSF116734">
    <property type="entry name" value="DNA methylase specificity domain"/>
    <property type="match status" value="1"/>
</dbReference>
<name>H6N6Z4_MYCHN</name>
<dbReference type="HOGENOM" id="CLU_2383027_0_0_14"/>
<evidence type="ECO:0000256" key="1">
    <source>
        <dbReference type="SAM" id="Phobius"/>
    </source>
</evidence>
<reference evidence="2 3" key="1">
    <citation type="journal article" date="2012" name="J. Bacteriol.">
        <title>Complete genome sequence of Mycoplasma haemocanis strain Illinois.</title>
        <authorList>
            <person name="do Nascimento N.C."/>
            <person name="Guimaraes A.M."/>
            <person name="Santos A.P."/>
            <person name="Sanmiguel P.J."/>
            <person name="Messick J.B."/>
        </authorList>
    </citation>
    <scope>NUCLEOTIDE SEQUENCE [LARGE SCALE GENOMIC DNA]</scope>
    <source>
        <strain evidence="2 3">Illinois</strain>
    </source>
</reference>
<sequence>MNQGVWRLDPKLRFLDQKYLFHFLPGLNFDLMMVKGIILCLSVNRLRQLNISVQQAIVFKLNKFLELKKELILRKKQHKFLSEKVFEFYSSVVA</sequence>
<keyword evidence="1" id="KW-0472">Membrane</keyword>
<feature type="transmembrane region" description="Helical" evidence="1">
    <location>
        <begin position="20"/>
        <end position="41"/>
    </location>
</feature>
<accession>H6N6Z4</accession>
<dbReference type="EC" id="3.1.21.3" evidence="2"/>
<evidence type="ECO:0000313" key="2">
    <source>
        <dbReference type="EMBL" id="AEW45416.1"/>
    </source>
</evidence>
<protein>
    <submittedName>
        <fullName evidence="2">Type I restriction-modification system, S subunit</fullName>
        <ecNumber evidence="2">3.1.21.3</ecNumber>
    </submittedName>
</protein>
<dbReference type="EMBL" id="CP003199">
    <property type="protein sequence ID" value="AEW45416.1"/>
    <property type="molecule type" value="Genomic_DNA"/>
</dbReference>
<keyword evidence="1" id="KW-0812">Transmembrane</keyword>
<dbReference type="STRING" id="1111676.MHC_02770"/>
<evidence type="ECO:0000313" key="3">
    <source>
        <dbReference type="Proteomes" id="UP000009135"/>
    </source>
</evidence>